<proteinExistence type="inferred from homology"/>
<dbReference type="Pfam" id="PF00248">
    <property type="entry name" value="Aldo_ket_red"/>
    <property type="match status" value="1"/>
</dbReference>
<keyword evidence="6" id="KW-1185">Reference proteome</keyword>
<dbReference type="FunFam" id="3.20.20.100:FF:000006">
    <property type="entry name" value="Aldo-keto reductase family 1 member A1"/>
    <property type="match status" value="1"/>
</dbReference>
<dbReference type="AlphaFoldDB" id="A0A087VZW9"/>
<dbReference type="GO" id="GO:0016491">
    <property type="term" value="F:oxidoreductase activity"/>
    <property type="evidence" value="ECO:0007669"/>
    <property type="project" value="UniProtKB-KW"/>
</dbReference>
<dbReference type="InterPro" id="IPR023210">
    <property type="entry name" value="NADP_OxRdtase_dom"/>
</dbReference>
<evidence type="ECO:0000313" key="5">
    <source>
        <dbReference type="EMBL" id="CDI97761.1"/>
    </source>
</evidence>
<evidence type="ECO:0000313" key="6">
    <source>
        <dbReference type="Proteomes" id="UP000017246"/>
    </source>
</evidence>
<dbReference type="OrthoDB" id="416253at2759"/>
<evidence type="ECO:0000256" key="3">
    <source>
        <dbReference type="ARBA" id="ARBA00023002"/>
    </source>
</evidence>
<dbReference type="InterPro" id="IPR020471">
    <property type="entry name" value="AKR"/>
</dbReference>
<dbReference type="CDD" id="cd19071">
    <property type="entry name" value="AKR_AKR1-5-like"/>
    <property type="match status" value="1"/>
</dbReference>
<accession>A0A087VZW9</accession>
<gene>
    <name evidence="5" type="ORF">EmuJ_000156400</name>
</gene>
<dbReference type="eggNOG" id="KOG1577">
    <property type="taxonomic scope" value="Eukaryota"/>
</dbReference>
<dbReference type="PRINTS" id="PR00069">
    <property type="entry name" value="ALDKETRDTASE"/>
</dbReference>
<dbReference type="PROSITE" id="PS00798">
    <property type="entry name" value="ALDOKETO_REDUCTASE_1"/>
    <property type="match status" value="1"/>
</dbReference>
<reference evidence="5" key="2">
    <citation type="submission" date="2015-11" db="EMBL/GenBank/DDBJ databases">
        <authorList>
            <person name="Zhang Y."/>
            <person name="Guo Z."/>
        </authorList>
    </citation>
    <scope>NUCLEOTIDE SEQUENCE</scope>
</reference>
<dbReference type="PROSITE" id="PS00062">
    <property type="entry name" value="ALDOKETO_REDUCTASE_2"/>
    <property type="match status" value="1"/>
</dbReference>
<dbReference type="SUPFAM" id="SSF51430">
    <property type="entry name" value="NAD(P)-linked oxidoreductase"/>
    <property type="match status" value="1"/>
</dbReference>
<dbReference type="InterPro" id="IPR036812">
    <property type="entry name" value="NAD(P)_OxRdtase_dom_sf"/>
</dbReference>
<evidence type="ECO:0000256" key="2">
    <source>
        <dbReference type="ARBA" id="ARBA00022857"/>
    </source>
</evidence>
<protein>
    <submittedName>
        <fullName evidence="5">Aldo keto reductase family 1 member B4</fullName>
    </submittedName>
</protein>
<dbReference type="PANTHER" id="PTHR11732">
    <property type="entry name" value="ALDO/KETO REDUCTASE"/>
    <property type="match status" value="1"/>
</dbReference>
<sequence>MVQKALNNDLIAFVHLNVSRRAVRCSYSMASVPNITLNSAHEIPQLGFGTFDAPKEVVTEAVEVAIGAGFRHIDCAMFYRNEPEVGTAIAASMKKHNLEREDIFVTSKLWCDKHAPGDVRKTCERSIKDLGVQYLDLYLIHWPVSFQHKEGLKFDINNPGCIVYENHKLEDTWKAMEELVFAGLVKSIGVSNFNKRQIERILASCIIPPAVNQVEVNIHWLNTKLIEFCHSKNIQVEAYAPFGSPGFMKGQAKPLLQEENVVEIARKHKKTPAQVLLRHGLQRGLIVLTKSATPERIKSNFDVFDFELTDAEMEKLNKASLNKRLFEVPINSTLLFLKSIRNIRSTRSINCSAAISHGDVRDYVYACRPLLLPSPC</sequence>
<reference evidence="5" key="1">
    <citation type="journal article" date="2013" name="Nature">
        <title>The genomes of four tapeworm species reveal adaptations to parasitism.</title>
        <authorList>
            <person name="Tsai I.J."/>
            <person name="Zarowiecki M."/>
            <person name="Holroyd N."/>
            <person name="Garciarrubio A."/>
            <person name="Sanchez-Flores A."/>
            <person name="Brooks K.L."/>
            <person name="Tracey A."/>
            <person name="Bobes R.J."/>
            <person name="Fragoso G."/>
            <person name="Sciutto E."/>
            <person name="Aslett M."/>
            <person name="Beasley H."/>
            <person name="Bennett H.M."/>
            <person name="Cai J."/>
            <person name="Camicia F."/>
            <person name="Clark R."/>
            <person name="Cucher M."/>
            <person name="De Silva N."/>
            <person name="Day T.A."/>
            <person name="Deplazes P."/>
            <person name="Estrada K."/>
            <person name="Fernandez C."/>
            <person name="Holland P.W."/>
            <person name="Hou J."/>
            <person name="Hu S."/>
            <person name="Huckvale T."/>
            <person name="Hung S.S."/>
            <person name="Kamenetzky L."/>
            <person name="Keane J.A."/>
            <person name="Kiss F."/>
            <person name="Koziol U."/>
            <person name="Lambert O."/>
            <person name="Liu K."/>
            <person name="Luo X."/>
            <person name="Luo Y."/>
            <person name="Macchiaroli N."/>
            <person name="Nichol S."/>
            <person name="Paps J."/>
            <person name="Parkinson J."/>
            <person name="Pouchkina-Stantcheva N."/>
            <person name="Riddiford N."/>
            <person name="Rosenzvit M."/>
            <person name="Salinas G."/>
            <person name="Wasmuth J.D."/>
            <person name="Zamanian M."/>
            <person name="Zheng Y."/>
            <person name="Cai X."/>
            <person name="Soberon X."/>
            <person name="Olson P.D."/>
            <person name="Laclette J.P."/>
            <person name="Brehm K."/>
            <person name="Berriman M."/>
            <person name="Garciarrubio A."/>
            <person name="Bobes R.J."/>
            <person name="Fragoso G."/>
            <person name="Sanchez-Flores A."/>
            <person name="Estrada K."/>
            <person name="Cevallos M.A."/>
            <person name="Morett E."/>
            <person name="Gonzalez V."/>
            <person name="Portillo T."/>
            <person name="Ochoa-Leyva A."/>
            <person name="Jose M.V."/>
            <person name="Sciutto E."/>
            <person name="Landa A."/>
            <person name="Jimenez L."/>
            <person name="Valdes V."/>
            <person name="Carrero J.C."/>
            <person name="Larralde C."/>
            <person name="Morales-Montor J."/>
            <person name="Limon-Lason J."/>
            <person name="Soberon X."/>
            <person name="Laclette J.P."/>
        </authorList>
    </citation>
    <scope>NUCLEOTIDE SEQUENCE [LARGE SCALE GENOMIC DNA]</scope>
</reference>
<evidence type="ECO:0000259" key="4">
    <source>
        <dbReference type="Pfam" id="PF00248"/>
    </source>
</evidence>
<dbReference type="OMA" id="WSINIFD"/>
<feature type="domain" description="NADP-dependent oxidoreductase" evidence="4">
    <location>
        <begin position="47"/>
        <end position="319"/>
    </location>
</feature>
<dbReference type="Gene3D" id="3.20.20.100">
    <property type="entry name" value="NADP-dependent oxidoreductase domain"/>
    <property type="match status" value="1"/>
</dbReference>
<name>A0A087VZW9_ECHMU</name>
<keyword evidence="2" id="KW-0521">NADP</keyword>
<dbReference type="STRING" id="6211.A0A087VZW9"/>
<keyword evidence="3" id="KW-0560">Oxidoreductase</keyword>
<evidence type="ECO:0000256" key="1">
    <source>
        <dbReference type="ARBA" id="ARBA00007905"/>
    </source>
</evidence>
<dbReference type="EMBL" id="LN902846">
    <property type="protein sequence ID" value="CDI97761.1"/>
    <property type="molecule type" value="Genomic_DNA"/>
</dbReference>
<dbReference type="Proteomes" id="UP000017246">
    <property type="component" value="Unassembled WGS sequence"/>
</dbReference>
<comment type="similarity">
    <text evidence="1">Belongs to the aldo/keto reductase family.</text>
</comment>
<organism evidence="5 6">
    <name type="scientific">Echinococcus multilocularis</name>
    <name type="common">Fox tapeworm</name>
    <dbReference type="NCBI Taxonomy" id="6211"/>
    <lineage>
        <taxon>Eukaryota</taxon>
        <taxon>Metazoa</taxon>
        <taxon>Spiralia</taxon>
        <taxon>Lophotrochozoa</taxon>
        <taxon>Platyhelminthes</taxon>
        <taxon>Cestoda</taxon>
        <taxon>Eucestoda</taxon>
        <taxon>Cyclophyllidea</taxon>
        <taxon>Taeniidae</taxon>
        <taxon>Echinococcus</taxon>
    </lineage>
</organism>
<dbReference type="InterPro" id="IPR018170">
    <property type="entry name" value="Aldo/ket_reductase_CS"/>
</dbReference>